<feature type="region of interest" description="Disordered" evidence="1">
    <location>
        <begin position="1"/>
        <end position="32"/>
    </location>
</feature>
<dbReference type="EMBL" id="LR797252">
    <property type="protein sequence ID" value="CAB4196717.1"/>
    <property type="molecule type" value="Genomic_DNA"/>
</dbReference>
<feature type="compositionally biased region" description="Basic residues" evidence="1">
    <location>
        <begin position="113"/>
        <end position="123"/>
    </location>
</feature>
<evidence type="ECO:0000313" key="2">
    <source>
        <dbReference type="EMBL" id="CAB4196717.1"/>
    </source>
</evidence>
<sequence length="134" mass="15043">MSNDSVDTVVQESVVKSEDQKRGKRGDVGKPTAALTLKQRWHDECFTLEKVGKRDVYVAKPRAPSLRTFARQLAKTGDQVAKDWFDHKKGSLNQERSVGTQKRIYEEKSATKLARRKSKKQSGKKGDAPVAVTK</sequence>
<protein>
    <submittedName>
        <fullName evidence="2">Uncharacterized protein</fullName>
    </submittedName>
</protein>
<reference evidence="2" key="1">
    <citation type="submission" date="2020-05" db="EMBL/GenBank/DDBJ databases">
        <authorList>
            <person name="Chiriac C."/>
            <person name="Salcher M."/>
            <person name="Ghai R."/>
            <person name="Kavagutti S V."/>
        </authorList>
    </citation>
    <scope>NUCLEOTIDE SEQUENCE</scope>
</reference>
<organism evidence="2">
    <name type="scientific">uncultured Caudovirales phage</name>
    <dbReference type="NCBI Taxonomy" id="2100421"/>
    <lineage>
        <taxon>Viruses</taxon>
        <taxon>Duplodnaviria</taxon>
        <taxon>Heunggongvirae</taxon>
        <taxon>Uroviricota</taxon>
        <taxon>Caudoviricetes</taxon>
        <taxon>Peduoviridae</taxon>
        <taxon>Maltschvirus</taxon>
        <taxon>Maltschvirus maltsch</taxon>
    </lineage>
</organism>
<feature type="compositionally biased region" description="Basic and acidic residues" evidence="1">
    <location>
        <begin position="15"/>
        <end position="28"/>
    </location>
</feature>
<proteinExistence type="predicted"/>
<name>A0A6J5RR04_9CAUD</name>
<gene>
    <name evidence="2" type="ORF">UFOVP1290_237</name>
</gene>
<feature type="compositionally biased region" description="Polar residues" evidence="1">
    <location>
        <begin position="1"/>
        <end position="11"/>
    </location>
</feature>
<evidence type="ECO:0000256" key="1">
    <source>
        <dbReference type="SAM" id="MobiDB-lite"/>
    </source>
</evidence>
<accession>A0A6J5RR04</accession>
<feature type="region of interest" description="Disordered" evidence="1">
    <location>
        <begin position="92"/>
        <end position="134"/>
    </location>
</feature>